<name>A0A0F7PCM5_9EURY</name>
<dbReference type="EMBL" id="CP008874">
    <property type="protein sequence ID" value="AKH97930.1"/>
    <property type="molecule type" value="Genomic_DNA"/>
</dbReference>
<reference evidence="3" key="2">
    <citation type="submission" date="2015-05" db="EMBL/GenBank/DDBJ databases">
        <title>Complete genome sequence of Halanaeroarchaeum sulfurireducens type strain M27-SA2, a sulfate-reducer haloarchaeon from marine anoxic lake Medee.</title>
        <authorList>
            <person name="Messina E."/>
            <person name="Kublanov I.V."/>
            <person name="Toshchakov S."/>
            <person name="Arcadi E."/>
            <person name="La Spada G."/>
            <person name="La Cono V."/>
            <person name="Yakimov M.M."/>
        </authorList>
    </citation>
    <scope>NUCLEOTIDE SEQUENCE [LARGE SCALE GENOMIC DNA]</scope>
    <source>
        <strain evidence="3">M27-SA2</strain>
    </source>
</reference>
<gene>
    <name evidence="2" type="ORF">HLASA_1434</name>
    <name evidence="1" type="ORF">HLASF_1447</name>
</gene>
<dbReference type="HOGENOM" id="CLU_2911358_0_0_2"/>
<dbReference type="KEGG" id="hsu:HLASF_1447"/>
<dbReference type="EMBL" id="CP011564">
    <property type="protein sequence ID" value="ALG82324.1"/>
    <property type="molecule type" value="Genomic_DNA"/>
</dbReference>
<sequence length="61" mass="7122">MPSHEIPEDLQRHIEKIHEVETNYEAESFQVALETLVSLSEEALSTREELSERDFSDLFES</sequence>
<protein>
    <submittedName>
        <fullName evidence="1">Uncharacterized protein</fullName>
    </submittedName>
</protein>
<dbReference type="Proteomes" id="UP000069906">
    <property type="component" value="Chromosome"/>
</dbReference>
<dbReference type="KEGG" id="hsf:HLASA_1434"/>
<accession>A0A0F7PCM5</accession>
<evidence type="ECO:0000313" key="3">
    <source>
        <dbReference type="Proteomes" id="UP000060390"/>
    </source>
</evidence>
<reference evidence="1 4" key="1">
    <citation type="journal article" date="2015" name="ISME J.">
        <title>Elemental sulfur and acetate can support life of a novel strictly anaerobic haloarchaeon.</title>
        <authorList>
            <person name="Sorokin D.Y."/>
            <person name="Kublanov I.V."/>
            <person name="Gavrilov S.N."/>
            <person name="Rojo D."/>
            <person name="Roman P."/>
            <person name="Golyshin P.N."/>
            <person name="Slepak V.Z."/>
            <person name="Smedile F."/>
            <person name="Ferrer M."/>
            <person name="Messina E."/>
            <person name="La Cono V."/>
            <person name="Yakimov M.M."/>
        </authorList>
    </citation>
    <scope>NUCLEOTIDE SEQUENCE [LARGE SCALE GENOMIC DNA]</scope>
    <source>
        <strain evidence="1 4">HSR2</strain>
    </source>
</reference>
<dbReference type="Proteomes" id="UP000060390">
    <property type="component" value="Chromosome"/>
</dbReference>
<dbReference type="RefSeq" id="WP_144426095.1">
    <property type="nucleotide sequence ID" value="NZ_CP008874.1"/>
</dbReference>
<evidence type="ECO:0000313" key="1">
    <source>
        <dbReference type="EMBL" id="AKH97930.1"/>
    </source>
</evidence>
<keyword evidence="4" id="KW-1185">Reference proteome</keyword>
<dbReference type="STRING" id="1604004.HLASA_1434"/>
<proteinExistence type="predicted"/>
<reference evidence="2 3" key="3">
    <citation type="journal article" date="2016" name="Stand. Genomic Sci.">
        <title>Complete genome sequence of 'Halanaeroarchaeum sulfurireducens' M27-SA2, a sulfur-reducing and acetate-oxidizing haloarchaeon from the deep-sea hypersaline anoxic lake Medee.</title>
        <authorList>
            <person name="Messina E."/>
            <person name="Sorokin D.Y."/>
            <person name="Kublanov I.V."/>
            <person name="Toshchakov S."/>
            <person name="Lopatina A."/>
            <person name="Arcadi E."/>
            <person name="Smedile F."/>
            <person name="La Spada G."/>
            <person name="La Cono V."/>
            <person name="Yakimov M.M."/>
        </authorList>
    </citation>
    <scope>NUCLEOTIDE SEQUENCE [LARGE SCALE GENOMIC DNA]</scope>
    <source>
        <strain evidence="2 3">M27-SA2</strain>
    </source>
</reference>
<evidence type="ECO:0000313" key="2">
    <source>
        <dbReference type="EMBL" id="ALG82324.1"/>
    </source>
</evidence>
<dbReference type="GeneID" id="26010777"/>
<dbReference type="AlphaFoldDB" id="A0A0F7PCM5"/>
<evidence type="ECO:0000313" key="4">
    <source>
        <dbReference type="Proteomes" id="UP000069906"/>
    </source>
</evidence>
<organism evidence="1 4">
    <name type="scientific">Halanaeroarchaeum sulfurireducens</name>
    <dbReference type="NCBI Taxonomy" id="1604004"/>
    <lineage>
        <taxon>Archaea</taxon>
        <taxon>Methanobacteriati</taxon>
        <taxon>Methanobacteriota</taxon>
        <taxon>Stenosarchaea group</taxon>
        <taxon>Halobacteria</taxon>
        <taxon>Halobacteriales</taxon>
        <taxon>Halobacteriaceae</taxon>
        <taxon>Halanaeroarchaeum</taxon>
    </lineage>
</organism>